<evidence type="ECO:0000313" key="2">
    <source>
        <dbReference type="Proteomes" id="UP000069654"/>
    </source>
</evidence>
<accession>A0A124E935</accession>
<reference evidence="2" key="2">
    <citation type="submission" date="2016-02" db="EMBL/GenBank/DDBJ databases">
        <title>Draft genome sequence of five rapidly growing Mycobacterium species.</title>
        <authorList>
            <person name="Katahira K."/>
            <person name="Gotou Y."/>
            <person name="Iida K."/>
            <person name="Ogura Y."/>
            <person name="Hayashi T."/>
        </authorList>
    </citation>
    <scope>NUCLEOTIDE SEQUENCE [LARGE SCALE GENOMIC DNA]</scope>
    <source>
        <strain evidence="2">JCM6362</strain>
    </source>
</reference>
<dbReference type="Proteomes" id="UP000069654">
    <property type="component" value="Unassembled WGS sequence"/>
</dbReference>
<sequence>MAWWDDALDARLDHEQLEGFVTVEEAAQQMGVAEQRVHQLVRQRILRSAGHGIAMLVQPAITNYT</sequence>
<evidence type="ECO:0008006" key="3">
    <source>
        <dbReference type="Google" id="ProtNLM"/>
    </source>
</evidence>
<dbReference type="EMBL" id="BCTB01000059">
    <property type="protein sequence ID" value="GAT17621.1"/>
    <property type="molecule type" value="Genomic_DNA"/>
</dbReference>
<protein>
    <recommendedName>
        <fullName evidence="3">DNA-binding protein</fullName>
    </recommendedName>
</protein>
<dbReference type="STRING" id="1797.RMCT_4590"/>
<name>A0A124E935_MYCTH</name>
<organism evidence="1 2">
    <name type="scientific">Mycolicibacterium thermoresistibile</name>
    <name type="common">Mycobacterium thermoresistibile</name>
    <dbReference type="NCBI Taxonomy" id="1797"/>
    <lineage>
        <taxon>Bacteria</taxon>
        <taxon>Bacillati</taxon>
        <taxon>Actinomycetota</taxon>
        <taxon>Actinomycetes</taxon>
        <taxon>Mycobacteriales</taxon>
        <taxon>Mycobacteriaceae</taxon>
        <taxon>Mycolicibacterium</taxon>
    </lineage>
</organism>
<gene>
    <name evidence="1" type="ORF">RMCT_4590</name>
</gene>
<proteinExistence type="predicted"/>
<comment type="caution">
    <text evidence="1">The sequence shown here is derived from an EMBL/GenBank/DDBJ whole genome shotgun (WGS) entry which is preliminary data.</text>
</comment>
<evidence type="ECO:0000313" key="1">
    <source>
        <dbReference type="EMBL" id="GAT17621.1"/>
    </source>
</evidence>
<dbReference type="AlphaFoldDB" id="A0A124E935"/>
<dbReference type="RefSeq" id="WP_003924875.1">
    <property type="nucleotide sequence ID" value="NZ_BCTB01000059.1"/>
</dbReference>
<reference evidence="1 2" key="1">
    <citation type="journal article" date="2016" name="Genome Announc.">
        <title>Draft Genome Sequences of Five Rapidly Growing Mycobacterium Species, M. thermoresistibile, M. fortuitum subsp. acetamidolyticum, M. canariasense, M. brisbanense, and M. novocastrense.</title>
        <authorList>
            <person name="Katahira K."/>
            <person name="Ogura Y."/>
            <person name="Gotoh Y."/>
            <person name="Hayashi T."/>
        </authorList>
    </citation>
    <scope>NUCLEOTIDE SEQUENCE [LARGE SCALE GENOMIC DNA]</scope>
    <source>
        <strain evidence="1 2">JCM6362</strain>
    </source>
</reference>